<evidence type="ECO:0000313" key="4">
    <source>
        <dbReference type="Proteomes" id="UP000319557"/>
    </source>
</evidence>
<organism evidence="3 4">
    <name type="scientific">Rosistilla ulvae</name>
    <dbReference type="NCBI Taxonomy" id="1930277"/>
    <lineage>
        <taxon>Bacteria</taxon>
        <taxon>Pseudomonadati</taxon>
        <taxon>Planctomycetota</taxon>
        <taxon>Planctomycetia</taxon>
        <taxon>Pirellulales</taxon>
        <taxon>Pirellulaceae</taxon>
        <taxon>Rosistilla</taxon>
    </lineage>
</organism>
<keyword evidence="4" id="KW-1185">Reference proteome</keyword>
<dbReference type="KEGG" id="ruv:EC9_17430"/>
<dbReference type="InterPro" id="IPR013783">
    <property type="entry name" value="Ig-like_fold"/>
</dbReference>
<dbReference type="AlphaFoldDB" id="A0A517LY55"/>
<evidence type="ECO:0000256" key="1">
    <source>
        <dbReference type="SAM" id="Phobius"/>
    </source>
</evidence>
<protein>
    <recommendedName>
        <fullName evidence="5">Fibronectin type-III domain-containing protein</fullName>
    </recommendedName>
</protein>
<keyword evidence="1" id="KW-0472">Membrane</keyword>
<keyword evidence="1" id="KW-0812">Transmembrane</keyword>
<evidence type="ECO:0000313" key="3">
    <source>
        <dbReference type="EMBL" id="QDS87564.1"/>
    </source>
</evidence>
<feature type="signal peptide" evidence="2">
    <location>
        <begin position="1"/>
        <end position="19"/>
    </location>
</feature>
<reference evidence="3 4" key="1">
    <citation type="submission" date="2019-02" db="EMBL/GenBank/DDBJ databases">
        <title>Deep-cultivation of Planctomycetes and their phenomic and genomic characterization uncovers novel biology.</title>
        <authorList>
            <person name="Wiegand S."/>
            <person name="Jogler M."/>
            <person name="Boedeker C."/>
            <person name="Pinto D."/>
            <person name="Vollmers J."/>
            <person name="Rivas-Marin E."/>
            <person name="Kohn T."/>
            <person name="Peeters S.H."/>
            <person name="Heuer A."/>
            <person name="Rast P."/>
            <person name="Oberbeckmann S."/>
            <person name="Bunk B."/>
            <person name="Jeske O."/>
            <person name="Meyerdierks A."/>
            <person name="Storesund J.E."/>
            <person name="Kallscheuer N."/>
            <person name="Luecker S."/>
            <person name="Lage O.M."/>
            <person name="Pohl T."/>
            <person name="Merkel B.J."/>
            <person name="Hornburger P."/>
            <person name="Mueller R.-W."/>
            <person name="Bruemmer F."/>
            <person name="Labrenz M."/>
            <person name="Spormann A.M."/>
            <person name="Op den Camp H."/>
            <person name="Overmann J."/>
            <person name="Amann R."/>
            <person name="Jetten M.S.M."/>
            <person name="Mascher T."/>
            <person name="Medema M.H."/>
            <person name="Devos D.P."/>
            <person name="Kaster A.-K."/>
            <person name="Ovreas L."/>
            <person name="Rohde M."/>
            <person name="Galperin M.Y."/>
            <person name="Jogler C."/>
        </authorList>
    </citation>
    <scope>NUCLEOTIDE SEQUENCE [LARGE SCALE GENOMIC DNA]</scope>
    <source>
        <strain evidence="3 4">EC9</strain>
    </source>
</reference>
<name>A0A517LY55_9BACT</name>
<keyword evidence="2" id="KW-0732">Signal</keyword>
<keyword evidence="1" id="KW-1133">Transmembrane helix</keyword>
<accession>A0A517LY55</accession>
<dbReference type="Proteomes" id="UP000319557">
    <property type="component" value="Chromosome"/>
</dbReference>
<dbReference type="Gene3D" id="2.60.40.10">
    <property type="entry name" value="Immunoglobulins"/>
    <property type="match status" value="1"/>
</dbReference>
<feature type="transmembrane region" description="Helical" evidence="1">
    <location>
        <begin position="112"/>
        <end position="136"/>
    </location>
</feature>
<dbReference type="EMBL" id="CP036261">
    <property type="protein sequence ID" value="QDS87564.1"/>
    <property type="molecule type" value="Genomic_DNA"/>
</dbReference>
<feature type="chain" id="PRO_5022188903" description="Fibronectin type-III domain-containing protein" evidence="2">
    <location>
        <begin position="20"/>
        <end position="150"/>
    </location>
</feature>
<evidence type="ECO:0000256" key="2">
    <source>
        <dbReference type="SAM" id="SignalP"/>
    </source>
</evidence>
<proteinExistence type="predicted"/>
<sequence length="150" mass="16378" precursor="true">MRLAAVALAFLFSFSLAAAAEDPLRFSETEFTAVQEGYLTLRWNEVAEATEYQVIDDTGLSRYRGLFPEAFISGLADGTYRFNVRALDSDGNELARSTVPASVEVKHWSLSFSLMLLSCGMVVFLAIIGLIVVGTWRTSHGEPRSEGSGS</sequence>
<gene>
    <name evidence="3" type="ORF">EC9_17430</name>
</gene>
<evidence type="ECO:0008006" key="5">
    <source>
        <dbReference type="Google" id="ProtNLM"/>
    </source>
</evidence>